<feature type="transmembrane region" description="Helical" evidence="1">
    <location>
        <begin position="62"/>
        <end position="83"/>
    </location>
</feature>
<proteinExistence type="predicted"/>
<evidence type="ECO:0000313" key="3">
    <source>
        <dbReference type="Proteomes" id="UP000235484"/>
    </source>
</evidence>
<feature type="transmembrane region" description="Helical" evidence="1">
    <location>
        <begin position="89"/>
        <end position="109"/>
    </location>
</feature>
<feature type="transmembrane region" description="Helical" evidence="1">
    <location>
        <begin position="216"/>
        <end position="233"/>
    </location>
</feature>
<sequence>MNNKINIFTKVISILLGFFIICTAMSYTERPLGTTNGKFLIGLIIIGCTITNIDFSKYKWIIMLIVVSILFPLILMVFGIYNFNMLQSLEYILLYLFYLILVICLSNVYENRLGTFIFVWQVSLTLVFLSLLVIYRGLSLNLSYLLKATLTNQRYGLFLAEQRYGMGFLNVNTLALFAMLLVFCSCYSLHKKKYKLFSIFDLLFAFILILNAESRTPFVLIIVLAVSLMIVNLKNEIRRYQIQNIILGLEIIFAFLFAKLFISGDTSSILYQEMDVFSSYRLSFGTAAISMLKSNDSLIFGIGPLNSSYITEKVFGNVLTLDNSLEYYVFTLGIIGAILIFCYLFYLFYQVNISLSKLGFITATFYFSYSFFENTIFLPISAVSLFCLVIIFAIVKRSYDERK</sequence>
<feature type="transmembrane region" description="Helical" evidence="1">
    <location>
        <begin position="245"/>
        <end position="262"/>
    </location>
</feature>
<name>A0A0U5JYH4_LIMRT</name>
<feature type="transmembrane region" description="Helical" evidence="1">
    <location>
        <begin position="164"/>
        <end position="187"/>
    </location>
</feature>
<evidence type="ECO:0000256" key="1">
    <source>
        <dbReference type="SAM" id="Phobius"/>
    </source>
</evidence>
<keyword evidence="1" id="KW-0472">Membrane</keyword>
<dbReference type="AlphaFoldDB" id="A0A0U5JYH4"/>
<feature type="transmembrane region" description="Helical" evidence="1">
    <location>
        <begin position="39"/>
        <end position="55"/>
    </location>
</feature>
<feature type="transmembrane region" description="Helical" evidence="1">
    <location>
        <begin position="355"/>
        <end position="372"/>
    </location>
</feature>
<feature type="transmembrane region" description="Helical" evidence="1">
    <location>
        <begin position="327"/>
        <end position="348"/>
    </location>
</feature>
<feature type="transmembrane region" description="Helical" evidence="1">
    <location>
        <begin position="194"/>
        <end position="210"/>
    </location>
</feature>
<feature type="transmembrane region" description="Helical" evidence="1">
    <location>
        <begin position="116"/>
        <end position="135"/>
    </location>
</feature>
<gene>
    <name evidence="2" type="ORF">LRLP16767_LR202_02200</name>
</gene>
<evidence type="ECO:0000313" key="2">
    <source>
        <dbReference type="EMBL" id="CUR42567.1"/>
    </source>
</evidence>
<keyword evidence="1" id="KW-0812">Transmembrane</keyword>
<reference evidence="3" key="1">
    <citation type="submission" date="2015-10" db="EMBL/GenBank/DDBJ databases">
        <authorList>
            <person name="Crossman L.C."/>
        </authorList>
    </citation>
    <scope>NUCLEOTIDE SEQUENCE [LARGE SCALE GENOMIC DNA]</scope>
    <source>
        <strain evidence="3">20-2</strain>
    </source>
</reference>
<feature type="transmembrane region" description="Helical" evidence="1">
    <location>
        <begin position="7"/>
        <end position="27"/>
    </location>
</feature>
<feature type="transmembrane region" description="Helical" evidence="1">
    <location>
        <begin position="378"/>
        <end position="395"/>
    </location>
</feature>
<dbReference type="RefSeq" id="WP_102817025.1">
    <property type="nucleotide sequence ID" value="NZ_CAJSZG010000007.1"/>
</dbReference>
<accession>A0A0U5JYH4</accession>
<dbReference type="Proteomes" id="UP000235484">
    <property type="component" value="Unassembled WGS sequence"/>
</dbReference>
<keyword evidence="1" id="KW-1133">Transmembrane helix</keyword>
<dbReference type="EMBL" id="LN887688">
    <property type="protein sequence ID" value="CUR42567.1"/>
    <property type="molecule type" value="Genomic_DNA"/>
</dbReference>
<protein>
    <submittedName>
        <fullName evidence="2">Uncharacterized protein</fullName>
    </submittedName>
</protein>
<organism evidence="2 3">
    <name type="scientific">Limosilactobacillus reuteri</name>
    <name type="common">Lactobacillus reuteri</name>
    <dbReference type="NCBI Taxonomy" id="1598"/>
    <lineage>
        <taxon>Bacteria</taxon>
        <taxon>Bacillati</taxon>
        <taxon>Bacillota</taxon>
        <taxon>Bacilli</taxon>
        <taxon>Lactobacillales</taxon>
        <taxon>Lactobacillaceae</taxon>
        <taxon>Limosilactobacillus</taxon>
    </lineage>
</organism>